<feature type="domain" description="Peptidase S24/S26A/S26B/S26C" evidence="8">
    <location>
        <begin position="11"/>
        <end position="97"/>
    </location>
</feature>
<evidence type="ECO:0000259" key="8">
    <source>
        <dbReference type="Pfam" id="PF00717"/>
    </source>
</evidence>
<evidence type="ECO:0000256" key="5">
    <source>
        <dbReference type="ARBA" id="ARBA00022801"/>
    </source>
</evidence>
<dbReference type="InterPro" id="IPR015927">
    <property type="entry name" value="Peptidase_S24_S26A/B/C"/>
</dbReference>
<proteinExistence type="predicted"/>
<keyword evidence="6" id="KW-0496">Mitochondrion</keyword>
<dbReference type="GO" id="GO:0042720">
    <property type="term" value="C:mitochondrial inner membrane peptidase complex"/>
    <property type="evidence" value="ECO:0007669"/>
    <property type="project" value="TreeGrafter"/>
</dbReference>
<dbReference type="PROSITE" id="PS00501">
    <property type="entry name" value="SPASE_I_1"/>
    <property type="match status" value="1"/>
</dbReference>
<sequence length="108" mass="12024">MAMRIRQRGWSVVRVEGLSMIPTLAPDERALVHWGAEVGLGDVVVARRMDRPELLLVKRLVRSEGDGWWLEGDNPGASDDSRAFGAVETDAVIGKVVARWAGWKFVRL</sequence>
<evidence type="ECO:0000256" key="7">
    <source>
        <dbReference type="ARBA" id="ARBA00023136"/>
    </source>
</evidence>
<evidence type="ECO:0000313" key="9">
    <source>
        <dbReference type="EMBL" id="CAB4616960.1"/>
    </source>
</evidence>
<dbReference type="AlphaFoldDB" id="A0A6J6HUY0"/>
<dbReference type="GO" id="GO:0004252">
    <property type="term" value="F:serine-type endopeptidase activity"/>
    <property type="evidence" value="ECO:0007669"/>
    <property type="project" value="InterPro"/>
</dbReference>
<evidence type="ECO:0000256" key="4">
    <source>
        <dbReference type="ARBA" id="ARBA00022792"/>
    </source>
</evidence>
<dbReference type="PANTHER" id="PTHR12383">
    <property type="entry name" value="PROTEASE FAMILY S26 MITOCHONDRIAL INNER MEMBRANE PROTEASE-RELATED"/>
    <property type="match status" value="1"/>
</dbReference>
<accession>A0A6J6HUY0</accession>
<reference evidence="9" key="1">
    <citation type="submission" date="2020-05" db="EMBL/GenBank/DDBJ databases">
        <authorList>
            <person name="Chiriac C."/>
            <person name="Salcher M."/>
            <person name="Ghai R."/>
            <person name="Kavagutti S V."/>
        </authorList>
    </citation>
    <scope>NUCLEOTIDE SEQUENCE</scope>
</reference>
<evidence type="ECO:0000256" key="2">
    <source>
        <dbReference type="ARBA" id="ARBA00004308"/>
    </source>
</evidence>
<dbReference type="NCBIfam" id="TIGR02754">
    <property type="entry name" value="sod_Ni_protease"/>
    <property type="match status" value="1"/>
</dbReference>
<dbReference type="InterPro" id="IPR014124">
    <property type="entry name" value="Pept_S26A_Sod_Ni_maturase"/>
</dbReference>
<dbReference type="SUPFAM" id="SSF51306">
    <property type="entry name" value="LexA/Signal peptidase"/>
    <property type="match status" value="1"/>
</dbReference>
<comment type="subcellular location">
    <subcellularLocation>
        <location evidence="2">Endomembrane system</location>
    </subcellularLocation>
    <subcellularLocation>
        <location evidence="1">Mitochondrion inner membrane</location>
    </subcellularLocation>
</comment>
<evidence type="ECO:0000256" key="3">
    <source>
        <dbReference type="ARBA" id="ARBA00022670"/>
    </source>
</evidence>
<dbReference type="InterPro" id="IPR019756">
    <property type="entry name" value="Pept_S26A_signal_pept_1_Ser-AS"/>
</dbReference>
<dbReference type="EMBL" id="CAEZVF010000023">
    <property type="protein sequence ID" value="CAB4616960.1"/>
    <property type="molecule type" value="Genomic_DNA"/>
</dbReference>
<protein>
    <submittedName>
        <fullName evidence="9">Unannotated protein</fullName>
    </submittedName>
</protein>
<keyword evidence="4" id="KW-0999">Mitochondrion inner membrane</keyword>
<dbReference type="InterPro" id="IPR019533">
    <property type="entry name" value="Peptidase_S26"/>
</dbReference>
<keyword evidence="7" id="KW-0472">Membrane</keyword>
<name>A0A6J6HUY0_9ZZZZ</name>
<dbReference type="PANTHER" id="PTHR12383:SF16">
    <property type="entry name" value="MITOCHONDRIAL INNER MEMBRANE PROTEASE SUBUNIT 1"/>
    <property type="match status" value="1"/>
</dbReference>
<organism evidence="9">
    <name type="scientific">freshwater metagenome</name>
    <dbReference type="NCBI Taxonomy" id="449393"/>
    <lineage>
        <taxon>unclassified sequences</taxon>
        <taxon>metagenomes</taxon>
        <taxon>ecological metagenomes</taxon>
    </lineage>
</organism>
<dbReference type="GO" id="GO:0006465">
    <property type="term" value="P:signal peptide processing"/>
    <property type="evidence" value="ECO:0007669"/>
    <property type="project" value="InterPro"/>
</dbReference>
<dbReference type="Gene3D" id="2.10.109.10">
    <property type="entry name" value="Umud Fragment, subunit A"/>
    <property type="match status" value="1"/>
</dbReference>
<dbReference type="InterPro" id="IPR052064">
    <property type="entry name" value="Mito_IMP1_subunit"/>
</dbReference>
<evidence type="ECO:0000256" key="1">
    <source>
        <dbReference type="ARBA" id="ARBA00004273"/>
    </source>
</evidence>
<dbReference type="InterPro" id="IPR036286">
    <property type="entry name" value="LexA/Signal_pep-like_sf"/>
</dbReference>
<dbReference type="GO" id="GO:0006627">
    <property type="term" value="P:protein processing involved in protein targeting to mitochondrion"/>
    <property type="evidence" value="ECO:0007669"/>
    <property type="project" value="TreeGrafter"/>
</dbReference>
<dbReference type="GO" id="GO:0012505">
    <property type="term" value="C:endomembrane system"/>
    <property type="evidence" value="ECO:0007669"/>
    <property type="project" value="UniProtKB-SubCell"/>
</dbReference>
<gene>
    <name evidence="9" type="ORF">UFOPK1939_00270</name>
</gene>
<evidence type="ECO:0000256" key="6">
    <source>
        <dbReference type="ARBA" id="ARBA00023128"/>
    </source>
</evidence>
<dbReference type="Pfam" id="PF00717">
    <property type="entry name" value="Peptidase_S24"/>
    <property type="match status" value="1"/>
</dbReference>
<keyword evidence="5" id="KW-0378">Hydrolase</keyword>
<dbReference type="CDD" id="cd06530">
    <property type="entry name" value="S26_SPase_I"/>
    <property type="match status" value="1"/>
</dbReference>
<keyword evidence="3" id="KW-0645">Protease</keyword>